<dbReference type="STRING" id="46835.A0A504YPM2"/>
<name>A0A504YPM2_FASGI</name>
<dbReference type="OrthoDB" id="2392202at2759"/>
<protein>
    <submittedName>
        <fullName evidence="3">Putative Dicer-1</fullName>
    </submittedName>
</protein>
<feature type="region of interest" description="Disordered" evidence="1">
    <location>
        <begin position="99"/>
        <end position="120"/>
    </location>
</feature>
<dbReference type="Pfam" id="PF20931">
    <property type="entry name" value="Dicer_platform"/>
    <property type="match status" value="1"/>
</dbReference>
<comment type="caution">
    <text evidence="3">The sequence shown here is derived from an EMBL/GenBank/DDBJ whole genome shotgun (WGS) entry which is preliminary data.</text>
</comment>
<reference evidence="3 4" key="1">
    <citation type="submission" date="2019-04" db="EMBL/GenBank/DDBJ databases">
        <title>Annotation for the trematode Fasciola gigantica.</title>
        <authorList>
            <person name="Choi Y.-J."/>
        </authorList>
    </citation>
    <scope>NUCLEOTIDE SEQUENCE [LARGE SCALE GENOMIC DNA]</scope>
    <source>
        <strain evidence="3">Uganda_cow_1</strain>
    </source>
</reference>
<keyword evidence="4" id="KW-1185">Reference proteome</keyword>
<dbReference type="EMBL" id="SUNJ01006684">
    <property type="protein sequence ID" value="TPP62575.1"/>
    <property type="molecule type" value="Genomic_DNA"/>
</dbReference>
<dbReference type="AlphaFoldDB" id="A0A504YPM2"/>
<organism evidence="3 4">
    <name type="scientific">Fasciola gigantica</name>
    <name type="common">Giant liver fluke</name>
    <dbReference type="NCBI Taxonomy" id="46835"/>
    <lineage>
        <taxon>Eukaryota</taxon>
        <taxon>Metazoa</taxon>
        <taxon>Spiralia</taxon>
        <taxon>Lophotrochozoa</taxon>
        <taxon>Platyhelminthes</taxon>
        <taxon>Trematoda</taxon>
        <taxon>Digenea</taxon>
        <taxon>Plagiorchiida</taxon>
        <taxon>Echinostomata</taxon>
        <taxon>Echinostomatoidea</taxon>
        <taxon>Fasciolidae</taxon>
        <taxon>Fasciola</taxon>
    </lineage>
</organism>
<feature type="domain" description="Dicer platform" evidence="2">
    <location>
        <begin position="29"/>
        <end position="86"/>
    </location>
</feature>
<evidence type="ECO:0000313" key="4">
    <source>
        <dbReference type="Proteomes" id="UP000316759"/>
    </source>
</evidence>
<dbReference type="InterPro" id="IPR048512">
    <property type="entry name" value="Dicer_platform"/>
</dbReference>
<proteinExistence type="predicted"/>
<dbReference type="Proteomes" id="UP000316759">
    <property type="component" value="Unassembled WGS sequence"/>
</dbReference>
<sequence length="120" mass="13572">MLIRFLLPCLVQFPDQLSNCFPQCGNPSPNYLYYIDMELTNVLPDYQNARGRPCYRPEDEPLGFGLLTTKPLHHIPTFPIFSRSGGREQSNFTSLVPVAPVQADTNEQKHSTSPWPGHPT</sequence>
<accession>A0A504YPM2</accession>
<evidence type="ECO:0000313" key="3">
    <source>
        <dbReference type="EMBL" id="TPP62575.1"/>
    </source>
</evidence>
<evidence type="ECO:0000259" key="2">
    <source>
        <dbReference type="Pfam" id="PF20931"/>
    </source>
</evidence>
<evidence type="ECO:0000256" key="1">
    <source>
        <dbReference type="SAM" id="MobiDB-lite"/>
    </source>
</evidence>
<gene>
    <name evidence="3" type="ORF">FGIG_12615</name>
</gene>